<proteinExistence type="inferred from homology"/>
<dbReference type="GO" id="GO:0016684">
    <property type="term" value="F:oxidoreductase activity, acting on peroxide as acceptor"/>
    <property type="evidence" value="ECO:0007669"/>
    <property type="project" value="TreeGrafter"/>
</dbReference>
<comment type="caution">
    <text evidence="4">The sequence shown here is derived from an EMBL/GenBank/DDBJ whole genome shotgun (WGS) entry which is preliminary data.</text>
</comment>
<comment type="similarity">
    <text evidence="2">Belongs to the sestrin family.</text>
</comment>
<dbReference type="PANTHER" id="PTHR12474:SF0">
    <property type="entry name" value="SESTRIN HOMOLOG"/>
    <property type="match status" value="1"/>
</dbReference>
<dbReference type="GO" id="GO:0005737">
    <property type="term" value="C:cytoplasm"/>
    <property type="evidence" value="ECO:0007669"/>
    <property type="project" value="UniProtKB-SubCell"/>
</dbReference>
<evidence type="ECO:0000313" key="4">
    <source>
        <dbReference type="EMBL" id="KAA0196531.1"/>
    </source>
</evidence>
<reference evidence="4" key="2">
    <citation type="journal article" date="2018" name="Environ. Sci. Technol.">
        <title>The Toxicogenome of Hyalella azteca: A Model for Sediment Ecotoxicology and Evolutionary Toxicology.</title>
        <authorList>
            <person name="Poynton H.C."/>
            <person name="Hasenbein S."/>
            <person name="Benoit J.B."/>
            <person name="Sepulveda M.S."/>
            <person name="Poelchau M.F."/>
            <person name="Hughes D.S.T."/>
            <person name="Murali S.C."/>
            <person name="Chen S."/>
            <person name="Glastad K.M."/>
            <person name="Goodisman M.A.D."/>
            <person name="Werren J.H."/>
            <person name="Vineis J.H."/>
            <person name="Bowen J.L."/>
            <person name="Friedrich M."/>
            <person name="Jones J."/>
            <person name="Robertson H.M."/>
            <person name="Feyereisen R."/>
            <person name="Mechler-Hickson A."/>
            <person name="Mathers N."/>
            <person name="Lee C.E."/>
            <person name="Colbourne J.K."/>
            <person name="Biales A."/>
            <person name="Johnston J.S."/>
            <person name="Wellborn G.A."/>
            <person name="Rosendale A.J."/>
            <person name="Cridge A.G."/>
            <person name="Munoz-Torres M.C."/>
            <person name="Bain P.A."/>
            <person name="Manny A.R."/>
            <person name="Major K.M."/>
            <person name="Lambert F.N."/>
            <person name="Vulpe C.D."/>
            <person name="Tuck P."/>
            <person name="Blalock B.J."/>
            <person name="Lin Y.Y."/>
            <person name="Smith M.E."/>
            <person name="Ochoa-Acuna H."/>
            <person name="Chen M.M."/>
            <person name="Childers C.P."/>
            <person name="Qu J."/>
            <person name="Dugan S."/>
            <person name="Lee S.L."/>
            <person name="Chao H."/>
            <person name="Dinh H."/>
            <person name="Han Y."/>
            <person name="Doddapaneni H."/>
            <person name="Worley K.C."/>
            <person name="Muzny D.M."/>
            <person name="Gibbs R.A."/>
            <person name="Richards S."/>
        </authorList>
    </citation>
    <scope>NUCLEOTIDE SEQUENCE</scope>
    <source>
        <strain evidence="4">HAZT.00-mixed</strain>
        <tissue evidence="4">Whole organism</tissue>
    </source>
</reference>
<evidence type="ECO:0000256" key="2">
    <source>
        <dbReference type="ARBA" id="ARBA00008350"/>
    </source>
</evidence>
<dbReference type="SUPFAM" id="SSF69118">
    <property type="entry name" value="AhpD-like"/>
    <property type="match status" value="1"/>
</dbReference>
<dbReference type="AlphaFoldDB" id="A0A6A0H2I6"/>
<dbReference type="Proteomes" id="UP000711488">
    <property type="component" value="Unassembled WGS sequence"/>
</dbReference>
<dbReference type="InterPro" id="IPR006730">
    <property type="entry name" value="Sestrin"/>
</dbReference>
<reference evidence="4" key="1">
    <citation type="submission" date="2014-08" db="EMBL/GenBank/DDBJ databases">
        <authorList>
            <person name="Murali S."/>
            <person name="Richards S."/>
            <person name="Bandaranaike D."/>
            <person name="Bellair M."/>
            <person name="Blankenburg K."/>
            <person name="Chao H."/>
            <person name="Dinh H."/>
            <person name="Doddapaneni H."/>
            <person name="Dugan-Rocha S."/>
            <person name="Elkadiri S."/>
            <person name="Gnanaolivu R."/>
            <person name="Hughes D."/>
            <person name="Lee S."/>
            <person name="Li M."/>
            <person name="Ming W."/>
            <person name="Munidasa M."/>
            <person name="Muniz J."/>
            <person name="Nguyen L."/>
            <person name="Osuji N."/>
            <person name="Pu L.-L."/>
            <person name="Puazo M."/>
            <person name="Skinner E."/>
            <person name="Qu C."/>
            <person name="Quiroz J."/>
            <person name="Raj R."/>
            <person name="Weissenberger G."/>
            <person name="Xin Y."/>
            <person name="Zou X."/>
            <person name="Han Y."/>
            <person name="Worley K."/>
            <person name="Muzny D."/>
            <person name="Gibbs R."/>
        </authorList>
    </citation>
    <scope>NUCLEOTIDE SEQUENCE</scope>
    <source>
        <strain evidence="4">HAZT.00-mixed</strain>
        <tissue evidence="4">Whole organism</tissue>
    </source>
</reference>
<organism evidence="4">
    <name type="scientific">Hyalella azteca</name>
    <name type="common">Amphipod</name>
    <dbReference type="NCBI Taxonomy" id="294128"/>
    <lineage>
        <taxon>Eukaryota</taxon>
        <taxon>Metazoa</taxon>
        <taxon>Ecdysozoa</taxon>
        <taxon>Arthropoda</taxon>
        <taxon>Crustacea</taxon>
        <taxon>Multicrustacea</taxon>
        <taxon>Malacostraca</taxon>
        <taxon>Eumalacostraca</taxon>
        <taxon>Peracarida</taxon>
        <taxon>Amphipoda</taxon>
        <taxon>Senticaudata</taxon>
        <taxon>Talitrida</taxon>
        <taxon>Talitroidea</taxon>
        <taxon>Hyalellidae</taxon>
        <taxon>Hyalella</taxon>
    </lineage>
</organism>
<dbReference type="GO" id="GO:0071233">
    <property type="term" value="P:cellular response to L-leucine"/>
    <property type="evidence" value="ECO:0007669"/>
    <property type="project" value="TreeGrafter"/>
</dbReference>
<dbReference type="GO" id="GO:1904262">
    <property type="term" value="P:negative regulation of TORC1 signaling"/>
    <property type="evidence" value="ECO:0007669"/>
    <property type="project" value="TreeGrafter"/>
</dbReference>
<dbReference type="Pfam" id="PF04636">
    <property type="entry name" value="PA26"/>
    <property type="match status" value="2"/>
</dbReference>
<dbReference type="GO" id="GO:1901031">
    <property type="term" value="P:regulation of response to reactive oxygen species"/>
    <property type="evidence" value="ECO:0007669"/>
    <property type="project" value="InterPro"/>
</dbReference>
<evidence type="ECO:0000256" key="1">
    <source>
        <dbReference type="ARBA" id="ARBA00004496"/>
    </source>
</evidence>
<dbReference type="GO" id="GO:0005634">
    <property type="term" value="C:nucleus"/>
    <property type="evidence" value="ECO:0007669"/>
    <property type="project" value="InterPro"/>
</dbReference>
<protein>
    <submittedName>
        <fullName evidence="4">Uncharacterized protein</fullName>
    </submittedName>
</protein>
<dbReference type="GO" id="GO:0016239">
    <property type="term" value="P:positive regulation of macroautophagy"/>
    <property type="evidence" value="ECO:0007669"/>
    <property type="project" value="TreeGrafter"/>
</dbReference>
<dbReference type="GO" id="GO:1990253">
    <property type="term" value="P:cellular response to leucine starvation"/>
    <property type="evidence" value="ECO:0007669"/>
    <property type="project" value="TreeGrafter"/>
</dbReference>
<reference evidence="4" key="3">
    <citation type="submission" date="2019-06" db="EMBL/GenBank/DDBJ databases">
        <authorList>
            <person name="Poynton C."/>
            <person name="Hasenbein S."/>
            <person name="Benoit J.B."/>
            <person name="Sepulveda M.S."/>
            <person name="Poelchau M.F."/>
            <person name="Murali S.C."/>
            <person name="Chen S."/>
            <person name="Glastad K.M."/>
            <person name="Werren J.H."/>
            <person name="Vineis J.H."/>
            <person name="Bowen J.L."/>
            <person name="Friedrich M."/>
            <person name="Jones J."/>
            <person name="Robertson H.M."/>
            <person name="Feyereisen R."/>
            <person name="Mechler-Hickson A."/>
            <person name="Mathers N."/>
            <person name="Lee C.E."/>
            <person name="Colbourne J.K."/>
            <person name="Biales A."/>
            <person name="Johnston J.S."/>
            <person name="Wellborn G.A."/>
            <person name="Rosendale A.J."/>
            <person name="Cridge A.G."/>
            <person name="Munoz-Torres M.C."/>
            <person name="Bain P.A."/>
            <person name="Manny A.R."/>
            <person name="Major K.M."/>
            <person name="Lambert F.N."/>
            <person name="Vulpe C.D."/>
            <person name="Tuck P."/>
            <person name="Blalock B.J."/>
            <person name="Lin Y.-Y."/>
            <person name="Smith M.E."/>
            <person name="Ochoa-Acuna H."/>
            <person name="Chen M.-J.M."/>
            <person name="Childers C.P."/>
            <person name="Qu J."/>
            <person name="Dugan S."/>
            <person name="Lee S.L."/>
            <person name="Chao H."/>
            <person name="Dinh H."/>
            <person name="Han Y."/>
            <person name="Doddapaneni H."/>
            <person name="Worley K.C."/>
            <person name="Muzny D.M."/>
            <person name="Gibbs R.A."/>
            <person name="Richards S."/>
        </authorList>
    </citation>
    <scope>NUCLEOTIDE SEQUENCE</scope>
    <source>
        <strain evidence="4">HAZT.00-mixed</strain>
        <tissue evidence="4">Whole organism</tissue>
    </source>
</reference>
<comment type="subcellular location">
    <subcellularLocation>
        <location evidence="1">Cytoplasm</location>
    </subcellularLocation>
</comment>
<dbReference type="EMBL" id="JQDR03008859">
    <property type="protein sequence ID" value="KAA0196531.1"/>
    <property type="molecule type" value="Genomic_DNA"/>
</dbReference>
<dbReference type="GO" id="GO:0070728">
    <property type="term" value="F:L-leucine binding"/>
    <property type="evidence" value="ECO:0007669"/>
    <property type="project" value="TreeGrafter"/>
</dbReference>
<keyword evidence="3" id="KW-0963">Cytoplasm</keyword>
<name>A0A6A0H2I6_HYAAZ</name>
<sequence>MNTIILHLGLADLDQTLEDILAEHVEYVQKSVDVFCALMENEVFWGAEERHYIGIMAACRHKCSVLVSEQRSRFLECGGPEHWLEGLHNAPYRLQCLHQTNVILAHRPWMFNRAHIQQLVKSGLSLPEVVVAVTIMAYFHAMSSMIHALGIEAVSGDNQSMYPPIPLVSAQKYPLIPLVSAQKYPPIPLVSAQKYPPIPLVSAQKYPLIPLVSAHNYPPIPLVSAHKYPPIPLVSAQKYPPIPLVSAHKYPPIPLVSAHKYPPISLVSVHKRDDYDYSHVNMLLERHLKVFLKTLSVAPETFPDDLKLLPSILKELKPSEQVHVVILAAEARLQAEMVYAMLAIERYYVCG</sequence>
<accession>A0A6A0H2I6</accession>
<gene>
    <name evidence="4" type="ORF">HAZT_HAZT009460</name>
</gene>
<evidence type="ECO:0000256" key="3">
    <source>
        <dbReference type="ARBA" id="ARBA00022490"/>
    </source>
</evidence>
<dbReference type="InterPro" id="IPR029032">
    <property type="entry name" value="AhpD-like"/>
</dbReference>
<dbReference type="PANTHER" id="PTHR12474">
    <property type="entry name" value="P53 REGULATED PA26 NUCLEAR PROTEIN SESTRIN"/>
    <property type="match status" value="1"/>
</dbReference>